<evidence type="ECO:0000256" key="1">
    <source>
        <dbReference type="SAM" id="MobiDB-lite"/>
    </source>
</evidence>
<organism evidence="2 3">
    <name type="scientific">Sanghuangporus baumii</name>
    <name type="common">Phellinus baumii</name>
    <dbReference type="NCBI Taxonomy" id="108892"/>
    <lineage>
        <taxon>Eukaryota</taxon>
        <taxon>Fungi</taxon>
        <taxon>Dikarya</taxon>
        <taxon>Basidiomycota</taxon>
        <taxon>Agaricomycotina</taxon>
        <taxon>Agaricomycetes</taxon>
        <taxon>Hymenochaetales</taxon>
        <taxon>Hymenochaetaceae</taxon>
        <taxon>Sanghuangporus</taxon>
    </lineage>
</organism>
<dbReference type="OrthoDB" id="3233180at2759"/>
<evidence type="ECO:0000313" key="3">
    <source>
        <dbReference type="Proteomes" id="UP000757232"/>
    </source>
</evidence>
<keyword evidence="3" id="KW-1185">Reference proteome</keyword>
<protein>
    <submittedName>
        <fullName evidence="2">Uncharacterized protein</fullName>
    </submittedName>
</protein>
<evidence type="ECO:0000313" key="2">
    <source>
        <dbReference type="EMBL" id="OCB86137.1"/>
    </source>
</evidence>
<proteinExistence type="predicted"/>
<feature type="compositionally biased region" description="Low complexity" evidence="1">
    <location>
        <begin position="7"/>
        <end position="21"/>
    </location>
</feature>
<dbReference type="AlphaFoldDB" id="A0A9Q5HUN7"/>
<dbReference type="Proteomes" id="UP000757232">
    <property type="component" value="Unassembled WGS sequence"/>
</dbReference>
<comment type="caution">
    <text evidence="2">The sequence shown here is derived from an EMBL/GenBank/DDBJ whole genome shotgun (WGS) entry which is preliminary data.</text>
</comment>
<reference evidence="2" key="1">
    <citation type="submission" date="2016-06" db="EMBL/GenBank/DDBJ databases">
        <title>Draft Genome sequence of the fungus Inonotus baumii.</title>
        <authorList>
            <person name="Zhu H."/>
            <person name="Lin W."/>
        </authorList>
    </citation>
    <scope>NUCLEOTIDE SEQUENCE</scope>
    <source>
        <strain evidence="2">821</strain>
    </source>
</reference>
<accession>A0A9Q5HUN7</accession>
<feature type="region of interest" description="Disordered" evidence="1">
    <location>
        <begin position="1"/>
        <end position="23"/>
    </location>
</feature>
<gene>
    <name evidence="2" type="ORF">A7U60_g6726</name>
</gene>
<dbReference type="EMBL" id="LNZH02000204">
    <property type="protein sequence ID" value="OCB86137.1"/>
    <property type="molecule type" value="Genomic_DNA"/>
</dbReference>
<name>A0A9Q5HUN7_SANBA</name>
<sequence>MVMSQESVTDYSSDDSTASASGPIYEPTISTVVSDNNKAASSGDLTRTVESISRNAILAVNRLRMIGDEAKGFLQDEAVARELDACFKDILLFLEAETTGLLDECEEQDYIDCIICLFDVAFLSILFDIRSQLLQSASIDCRGDMIFCSVDRIFARCWDGVSCIAGCRRSSRKPDDLPAVSNHKEENDLRIASQLPHTRLQLSGLLRSEYTSPASKRLVLCLLFASFVLRSDLENRDPWAGADSNPGYITECLQPLLEEFVVQARALGFPESGLTFVPLKIAHAMAIALYSSAQAASQRHKGQNLEPFQPYTLACSLELMQYIFPPSSGQSQNPRALDNLDGAQTILLHWGNTVPWAWEKWDDPRVIGFDTVTKNWLCHFEKSLPMKLWDKGRMREESDTFFLSFGASQFLRAVLRMNPRSSLIALFHQICDENDRKFISENRLNCIRLYRTTWCIAELVEACGDMLSSDDISLAAERLILFFAELGEKYDSGVSKGGSHLKRSSELLSRMVAVKSEVVRGLNVLKPEITEKVLLSLQKNVPFFSMFAGSLKILFSMITADITGRFLLDPGVADGLVALLDLISLFYKHNATRCIPVTTFQLLSDLVKFLSKRIGTLALRTALLNCLGYAYMQCQTARSGVQNGKDRMSTPPKSNEESPAVKLHKTWDDEEAFNLALDVTCGDLELAAAFALYVSIAVKKTMDTLLVTEAWDYLRDILLLLVNGHLEKDRGELFLQGGNIIPEFDETFPESFSGDGTEKFANAAERICTALEAVLKRSDTVVGPAFIHSLYIKTLEC</sequence>